<dbReference type="InterPro" id="IPR051886">
    <property type="entry name" value="Seed_Dev/Stress_Resp_Reg"/>
</dbReference>
<accession>A0ABQ8EL01</accession>
<keyword evidence="2" id="KW-1185">Reference proteome</keyword>
<sequence length="107" mass="12241">MVMDVADMPMVIKVFSEDLVEIGEAVEEALDKHEEGMTVLMAEADKLRLDTIRTIVEFLLSLKRLHVSLHEWRRGREERCLSGVQPLEVEQGSQRDQPLVDVGVWVL</sequence>
<evidence type="ECO:0000313" key="2">
    <source>
        <dbReference type="Proteomes" id="UP000824890"/>
    </source>
</evidence>
<protein>
    <recommendedName>
        <fullName evidence="3">DOG1 domain-containing protein</fullName>
    </recommendedName>
</protein>
<gene>
    <name evidence="1" type="ORF">HID58_000957</name>
</gene>
<dbReference type="Proteomes" id="UP000824890">
    <property type="component" value="Unassembled WGS sequence"/>
</dbReference>
<comment type="caution">
    <text evidence="1">The sequence shown here is derived from an EMBL/GenBank/DDBJ whole genome shotgun (WGS) entry which is preliminary data.</text>
</comment>
<name>A0ABQ8EL01_BRANA</name>
<dbReference type="PANTHER" id="PTHR46354">
    <property type="entry name" value="DOG1 DOMAIN-CONTAINING PROTEIN"/>
    <property type="match status" value="1"/>
</dbReference>
<proteinExistence type="predicted"/>
<organism evidence="1 2">
    <name type="scientific">Brassica napus</name>
    <name type="common">Rape</name>
    <dbReference type="NCBI Taxonomy" id="3708"/>
    <lineage>
        <taxon>Eukaryota</taxon>
        <taxon>Viridiplantae</taxon>
        <taxon>Streptophyta</taxon>
        <taxon>Embryophyta</taxon>
        <taxon>Tracheophyta</taxon>
        <taxon>Spermatophyta</taxon>
        <taxon>Magnoliopsida</taxon>
        <taxon>eudicotyledons</taxon>
        <taxon>Gunneridae</taxon>
        <taxon>Pentapetalae</taxon>
        <taxon>rosids</taxon>
        <taxon>malvids</taxon>
        <taxon>Brassicales</taxon>
        <taxon>Brassicaceae</taxon>
        <taxon>Brassiceae</taxon>
        <taxon>Brassica</taxon>
    </lineage>
</organism>
<evidence type="ECO:0008006" key="3">
    <source>
        <dbReference type="Google" id="ProtNLM"/>
    </source>
</evidence>
<evidence type="ECO:0000313" key="1">
    <source>
        <dbReference type="EMBL" id="KAH0941320.1"/>
    </source>
</evidence>
<reference evidence="1 2" key="1">
    <citation type="submission" date="2021-05" db="EMBL/GenBank/DDBJ databases">
        <title>Genome Assembly of Synthetic Allotetraploid Brassica napus Reveals Homoeologous Exchanges between Subgenomes.</title>
        <authorList>
            <person name="Davis J.T."/>
        </authorList>
    </citation>
    <scope>NUCLEOTIDE SEQUENCE [LARGE SCALE GENOMIC DNA]</scope>
    <source>
        <strain evidence="2">cv. Da-Ae</strain>
        <tissue evidence="1">Seedling</tissue>
    </source>
</reference>
<dbReference type="PANTHER" id="PTHR46354:SF11">
    <property type="entry name" value="PROTEIN DOG1-LIKE 2-RELATED"/>
    <property type="match status" value="1"/>
</dbReference>
<dbReference type="EMBL" id="JAGKQM010000001">
    <property type="protein sequence ID" value="KAH0941320.1"/>
    <property type="molecule type" value="Genomic_DNA"/>
</dbReference>